<evidence type="ECO:0000256" key="2">
    <source>
        <dbReference type="SAM" id="MobiDB-lite"/>
    </source>
</evidence>
<dbReference type="AlphaFoldDB" id="A0A0R3ULH5"/>
<feature type="region of interest" description="Disordered" evidence="2">
    <location>
        <begin position="32"/>
        <end position="62"/>
    </location>
</feature>
<keyword evidence="4" id="KW-1185">Reference proteome</keyword>
<name>A0A0R3ULH5_MESCO</name>
<sequence>MAPLHRSLLWVAWVRQGCSRLVFPRREFASIVEGPSPEGENAPDSTALDMPDVAETRSPPPKGLAALRINEGGNINRANLLGTVAELKLLDRLSKPEQQWATMFVRTRIPILANSYSSDAVDTEESNSVEYRLCTYYNRVHVFDRRLLPFVKRLRPGDRVFVTGFLSYYKPTLTSSPPEVAKVRKIGAVVAERLVLLGSSGEVFTTGDALDHPVE</sequence>
<dbReference type="WBParaSite" id="MCU_006168-RA">
    <property type="protein sequence ID" value="MCU_006168-RA"/>
    <property type="gene ID" value="MCU_006168"/>
</dbReference>
<dbReference type="OrthoDB" id="1078367at2759"/>
<dbReference type="InterPro" id="IPR000424">
    <property type="entry name" value="Primosome_PriB/ssb"/>
</dbReference>
<dbReference type="Proteomes" id="UP000267029">
    <property type="component" value="Unassembled WGS sequence"/>
</dbReference>
<reference evidence="3 4" key="1">
    <citation type="submission" date="2018-10" db="EMBL/GenBank/DDBJ databases">
        <authorList>
            <consortium name="Pathogen Informatics"/>
        </authorList>
    </citation>
    <scope>NUCLEOTIDE SEQUENCE [LARGE SCALE GENOMIC DNA]</scope>
</reference>
<evidence type="ECO:0000313" key="3">
    <source>
        <dbReference type="EMBL" id="VDD82526.1"/>
    </source>
</evidence>
<proteinExistence type="predicted"/>
<dbReference type="GO" id="GO:0003697">
    <property type="term" value="F:single-stranded DNA binding"/>
    <property type="evidence" value="ECO:0007669"/>
    <property type="project" value="InterPro"/>
</dbReference>
<reference evidence="5" key="2">
    <citation type="submission" date="2019-11" db="UniProtKB">
        <authorList>
            <consortium name="WormBaseParasite"/>
        </authorList>
    </citation>
    <scope>IDENTIFICATION</scope>
</reference>
<organism evidence="3 4">
    <name type="scientific">Mesocestoides corti</name>
    <name type="common">Flatworm</name>
    <dbReference type="NCBI Taxonomy" id="53468"/>
    <lineage>
        <taxon>Eukaryota</taxon>
        <taxon>Metazoa</taxon>
        <taxon>Spiralia</taxon>
        <taxon>Lophotrochozoa</taxon>
        <taxon>Platyhelminthes</taxon>
        <taxon>Cestoda</taxon>
        <taxon>Eucestoda</taxon>
        <taxon>Cyclophyllidea</taxon>
        <taxon>Mesocestoididae</taxon>
        <taxon>Mesocestoides</taxon>
    </lineage>
</organism>
<keyword evidence="1" id="KW-0238">DNA-binding</keyword>
<evidence type="ECO:0000313" key="4">
    <source>
        <dbReference type="Proteomes" id="UP000267029"/>
    </source>
</evidence>
<protein>
    <submittedName>
        <fullName evidence="5">Single-strand DNA-binding protein</fullName>
    </submittedName>
</protein>
<accession>A0A0R3ULH5</accession>
<dbReference type="EMBL" id="UXSR01005526">
    <property type="protein sequence ID" value="VDD82526.1"/>
    <property type="molecule type" value="Genomic_DNA"/>
</dbReference>
<gene>
    <name evidence="3" type="ORF">MCOS_LOCUS8529</name>
</gene>
<dbReference type="PROSITE" id="PS50935">
    <property type="entry name" value="SSB"/>
    <property type="match status" value="1"/>
</dbReference>
<evidence type="ECO:0000313" key="5">
    <source>
        <dbReference type="WBParaSite" id="MCU_006168-RA"/>
    </source>
</evidence>
<evidence type="ECO:0000256" key="1">
    <source>
        <dbReference type="PROSITE-ProRule" id="PRU00252"/>
    </source>
</evidence>